<evidence type="ECO:0000256" key="2">
    <source>
        <dbReference type="ARBA" id="ARBA00023034"/>
    </source>
</evidence>
<keyword evidence="2" id="KW-0333">Golgi apparatus</keyword>
<dbReference type="InterPro" id="IPR024095">
    <property type="entry name" value="Vesicle_P115"/>
</dbReference>
<evidence type="ECO:0000256" key="1">
    <source>
        <dbReference type="ARBA" id="ARBA00004555"/>
    </source>
</evidence>
<keyword evidence="3" id="KW-0732">Signal</keyword>
<evidence type="ECO:0000259" key="4">
    <source>
        <dbReference type="Pfam" id="PF04869"/>
    </source>
</evidence>
<dbReference type="Pfam" id="PF04869">
    <property type="entry name" value="Uso1_p115_head"/>
    <property type="match status" value="1"/>
</dbReference>
<name>A0ABD2Q2J1_9PLAT</name>
<dbReference type="InterPro" id="IPR006953">
    <property type="entry name" value="Vesicle_Uso1_P115_head"/>
</dbReference>
<gene>
    <name evidence="5" type="primary">USO1_1</name>
    <name evidence="5" type="ORF">Ciccas_008038</name>
</gene>
<organism evidence="5 6">
    <name type="scientific">Cichlidogyrus casuarinus</name>
    <dbReference type="NCBI Taxonomy" id="1844966"/>
    <lineage>
        <taxon>Eukaryota</taxon>
        <taxon>Metazoa</taxon>
        <taxon>Spiralia</taxon>
        <taxon>Lophotrochozoa</taxon>
        <taxon>Platyhelminthes</taxon>
        <taxon>Monogenea</taxon>
        <taxon>Monopisthocotylea</taxon>
        <taxon>Dactylogyridea</taxon>
        <taxon>Ancyrocephalidae</taxon>
        <taxon>Cichlidogyrus</taxon>
    </lineage>
</organism>
<accession>A0ABD2Q2J1</accession>
<evidence type="ECO:0000256" key="3">
    <source>
        <dbReference type="SAM" id="SignalP"/>
    </source>
</evidence>
<keyword evidence="6" id="KW-1185">Reference proteome</keyword>
<feature type="domain" description="Vesicle tethering protein Uso1/P115-like head" evidence="4">
    <location>
        <begin position="1"/>
        <end position="147"/>
    </location>
</feature>
<dbReference type="EMBL" id="JBJKFK010001332">
    <property type="protein sequence ID" value="KAL3313362.1"/>
    <property type="molecule type" value="Genomic_DNA"/>
</dbReference>
<evidence type="ECO:0000313" key="5">
    <source>
        <dbReference type="EMBL" id="KAL3313362.1"/>
    </source>
</evidence>
<evidence type="ECO:0000313" key="6">
    <source>
        <dbReference type="Proteomes" id="UP001626550"/>
    </source>
</evidence>
<protein>
    <submittedName>
        <fullName evidence="5">Vesicle-mediated ER to Golgi transport protein</fullName>
    </submittedName>
</protein>
<reference evidence="5 6" key="1">
    <citation type="submission" date="2024-11" db="EMBL/GenBank/DDBJ databases">
        <title>Adaptive evolution of stress response genes in parasites aligns with host niche diversity.</title>
        <authorList>
            <person name="Hahn C."/>
            <person name="Resl P."/>
        </authorList>
    </citation>
    <scope>NUCLEOTIDE SEQUENCE [LARGE SCALE GENOMIC DNA]</scope>
    <source>
        <strain evidence="5">EGGRZ-B1_66</strain>
        <tissue evidence="5">Body</tissue>
    </source>
</reference>
<dbReference type="GO" id="GO:0005794">
    <property type="term" value="C:Golgi apparatus"/>
    <property type="evidence" value="ECO:0007669"/>
    <property type="project" value="UniProtKB-SubCell"/>
</dbReference>
<dbReference type="InterPro" id="IPR011989">
    <property type="entry name" value="ARM-like"/>
</dbReference>
<sequence>MGLLQLLCVWLCHFPKAVAKLIEPEESNRNKESFGINLSLLIAEAASVDADHTECTVRGLVALLIGICVCYLPKSDEARKERLLQELEQRVGLDAIIERINQISRTEAFALATRAPQPRASHAQELIFDYEFTILFRTMEYEVAQALQKDKKPGNEDVIASMQNELETMRLEKVKLEIANKDLLVLVSDLDQKCKFYKNNLRSLNQPVSDDSDADVDIPSNPIPQLSKPALAVSPQLSVPQVSVAPNRQQFQNLPPQQYQYAATLPQLYDQTQCEPTYLLTP</sequence>
<feature type="chain" id="PRO_5044854290" evidence="3">
    <location>
        <begin position="20"/>
        <end position="282"/>
    </location>
</feature>
<dbReference type="PANTHER" id="PTHR10013:SF0">
    <property type="entry name" value="GENERAL VESICULAR TRANSPORT FACTOR P115"/>
    <property type="match status" value="1"/>
</dbReference>
<feature type="signal peptide" evidence="3">
    <location>
        <begin position="1"/>
        <end position="19"/>
    </location>
</feature>
<comment type="subcellular location">
    <subcellularLocation>
        <location evidence="1">Golgi apparatus</location>
    </subcellularLocation>
</comment>
<dbReference type="AlphaFoldDB" id="A0ABD2Q2J1"/>
<dbReference type="Gene3D" id="1.25.10.10">
    <property type="entry name" value="Leucine-rich Repeat Variant"/>
    <property type="match status" value="1"/>
</dbReference>
<proteinExistence type="predicted"/>
<dbReference type="Proteomes" id="UP001626550">
    <property type="component" value="Unassembled WGS sequence"/>
</dbReference>
<dbReference type="PANTHER" id="PTHR10013">
    <property type="entry name" value="GENERAL VESICULAR TRANSPORT FACTOR P115"/>
    <property type="match status" value="1"/>
</dbReference>
<comment type="caution">
    <text evidence="5">The sequence shown here is derived from an EMBL/GenBank/DDBJ whole genome shotgun (WGS) entry which is preliminary data.</text>
</comment>